<reference evidence="2" key="1">
    <citation type="journal article" date="2019" name="Int. J. Syst. Evol. Microbiol.">
        <title>The Global Catalogue of Microorganisms (GCM) 10K type strain sequencing project: providing services to taxonomists for standard genome sequencing and annotation.</title>
        <authorList>
            <consortium name="The Broad Institute Genomics Platform"/>
            <consortium name="The Broad Institute Genome Sequencing Center for Infectious Disease"/>
            <person name="Wu L."/>
            <person name="Ma J."/>
        </authorList>
    </citation>
    <scope>NUCLEOTIDE SEQUENCE [LARGE SCALE GENOMIC DNA]</scope>
    <source>
        <strain evidence="2">CGMCC 1.12664</strain>
    </source>
</reference>
<comment type="caution">
    <text evidence="1">The sequence shown here is derived from an EMBL/GenBank/DDBJ whole genome shotgun (WGS) entry which is preliminary data.</text>
</comment>
<dbReference type="Proteomes" id="UP000612855">
    <property type="component" value="Unassembled WGS sequence"/>
</dbReference>
<keyword evidence="2" id="KW-1185">Reference proteome</keyword>
<accession>A0A917A2Z3</accession>
<gene>
    <name evidence="1" type="ORF">GCM10011360_10420</name>
</gene>
<protein>
    <submittedName>
        <fullName evidence="1">Uncharacterized protein</fullName>
    </submittedName>
</protein>
<dbReference type="RefSeq" id="WP_188476606.1">
    <property type="nucleotide sequence ID" value="NZ_BMFJ01000001.1"/>
</dbReference>
<dbReference type="AlphaFoldDB" id="A0A917A2Z3"/>
<organism evidence="1 2">
    <name type="scientific">Primorskyibacter flagellatus</name>
    <dbReference type="NCBI Taxonomy" id="1387277"/>
    <lineage>
        <taxon>Bacteria</taxon>
        <taxon>Pseudomonadati</taxon>
        <taxon>Pseudomonadota</taxon>
        <taxon>Alphaproteobacteria</taxon>
        <taxon>Rhodobacterales</taxon>
        <taxon>Roseobacteraceae</taxon>
        <taxon>Primorskyibacter</taxon>
    </lineage>
</organism>
<dbReference type="EMBL" id="BMFJ01000001">
    <property type="protein sequence ID" value="GGE23769.1"/>
    <property type="molecule type" value="Genomic_DNA"/>
</dbReference>
<evidence type="ECO:0000313" key="1">
    <source>
        <dbReference type="EMBL" id="GGE23769.1"/>
    </source>
</evidence>
<name>A0A917A2Z3_9RHOB</name>
<evidence type="ECO:0000313" key="2">
    <source>
        <dbReference type="Proteomes" id="UP000612855"/>
    </source>
</evidence>
<proteinExistence type="predicted"/>
<sequence length="103" mass="11681">MSAQLDRLRQTVHELEESLGRELEHQPELPAQAILSLQHLDRSRQSLSDIARVLDHAAPMVQWKDGTSIGIHDLQNLVDMQRSLVGLQQTSISDVEHGQDIWL</sequence>